<comment type="similarity">
    <text evidence="1">Belongs to the PI3/PI4-kinase family. Type III PI4K subfamily.</text>
</comment>
<sequence>RHSFTEKQWRDIANYSWELSPTLAVYLPFRFRNCETLRKEATRLVSINPDSVSHIPEAINFLVTATSVEMDVPELSHIMTWEKVSPVLALSYFSRLYPPHPLTAQFAIRVLRAQPSEVLLFYIPQIVQALRYDPMGYVSEFILWAAGKSQLLAHQLLWNMKTNIYHDEEATMKDEFIGTKLEEMIEEICKNLSGSALSFYKREFEFFGEITNISGII</sequence>
<dbReference type="AlphaFoldDB" id="A0A433SZ13"/>
<dbReference type="Gene3D" id="1.25.40.70">
    <property type="entry name" value="Phosphatidylinositol 3-kinase, accessory domain (PIK)"/>
    <property type="match status" value="1"/>
</dbReference>
<dbReference type="InterPro" id="IPR001263">
    <property type="entry name" value="PI3K_accessory_dom"/>
</dbReference>
<dbReference type="GO" id="GO:0005886">
    <property type="term" value="C:plasma membrane"/>
    <property type="evidence" value="ECO:0007669"/>
    <property type="project" value="TreeGrafter"/>
</dbReference>
<dbReference type="SMART" id="SM00145">
    <property type="entry name" value="PI3Ka"/>
    <property type="match status" value="1"/>
</dbReference>
<dbReference type="SUPFAM" id="SSF48371">
    <property type="entry name" value="ARM repeat"/>
    <property type="match status" value="1"/>
</dbReference>
<dbReference type="OrthoDB" id="6275502at2759"/>
<gene>
    <name evidence="4" type="ORF">EGW08_017724</name>
</gene>
<dbReference type="FunFam" id="1.25.40.70:FF:000011">
    <property type="entry name" value="Phosphatidylinositol 4-kinase alpha"/>
    <property type="match status" value="1"/>
</dbReference>
<feature type="domain" description="PIK helical" evidence="3">
    <location>
        <begin position="9"/>
        <end position="187"/>
    </location>
</feature>
<organism evidence="4 5">
    <name type="scientific">Elysia chlorotica</name>
    <name type="common">Eastern emerald elysia</name>
    <name type="synonym">Sea slug</name>
    <dbReference type="NCBI Taxonomy" id="188477"/>
    <lineage>
        <taxon>Eukaryota</taxon>
        <taxon>Metazoa</taxon>
        <taxon>Spiralia</taxon>
        <taxon>Lophotrochozoa</taxon>
        <taxon>Mollusca</taxon>
        <taxon>Gastropoda</taxon>
        <taxon>Heterobranchia</taxon>
        <taxon>Euthyneura</taxon>
        <taxon>Panpulmonata</taxon>
        <taxon>Sacoglossa</taxon>
        <taxon>Placobranchoidea</taxon>
        <taxon>Plakobranchidae</taxon>
        <taxon>Elysia</taxon>
    </lineage>
</organism>
<name>A0A433SZ13_ELYCH</name>
<dbReference type="GO" id="GO:0048015">
    <property type="term" value="P:phosphatidylinositol-mediated signaling"/>
    <property type="evidence" value="ECO:0007669"/>
    <property type="project" value="TreeGrafter"/>
</dbReference>
<protein>
    <recommendedName>
        <fullName evidence="2">1-phosphatidylinositol 4-kinase</fullName>
        <ecNumber evidence="2">2.7.1.67</ecNumber>
    </recommendedName>
</protein>
<feature type="non-terminal residue" evidence="4">
    <location>
        <position position="217"/>
    </location>
</feature>
<dbReference type="GO" id="GO:0046854">
    <property type="term" value="P:phosphatidylinositol phosphate biosynthetic process"/>
    <property type="evidence" value="ECO:0007669"/>
    <property type="project" value="InterPro"/>
</dbReference>
<reference evidence="4 5" key="1">
    <citation type="submission" date="2019-01" db="EMBL/GenBank/DDBJ databases">
        <title>A draft genome assembly of the solar-powered sea slug Elysia chlorotica.</title>
        <authorList>
            <person name="Cai H."/>
            <person name="Li Q."/>
            <person name="Fang X."/>
            <person name="Li J."/>
            <person name="Curtis N.E."/>
            <person name="Altenburger A."/>
            <person name="Shibata T."/>
            <person name="Feng M."/>
            <person name="Maeda T."/>
            <person name="Schwartz J.A."/>
            <person name="Shigenobu S."/>
            <person name="Lundholm N."/>
            <person name="Nishiyama T."/>
            <person name="Yang H."/>
            <person name="Hasebe M."/>
            <person name="Li S."/>
            <person name="Pierce S.K."/>
            <person name="Wang J."/>
        </authorList>
    </citation>
    <scope>NUCLEOTIDE SEQUENCE [LARGE SCALE GENOMIC DNA]</scope>
    <source>
        <strain evidence="4">EC2010</strain>
        <tissue evidence="4">Whole organism of an adult</tissue>
    </source>
</reference>
<evidence type="ECO:0000256" key="2">
    <source>
        <dbReference type="ARBA" id="ARBA00012169"/>
    </source>
</evidence>
<comment type="caution">
    <text evidence="4">The sequence shown here is derived from an EMBL/GenBank/DDBJ whole genome shotgun (WGS) entry which is preliminary data.</text>
</comment>
<dbReference type="Pfam" id="PF00613">
    <property type="entry name" value="PI3Ka"/>
    <property type="match status" value="1"/>
</dbReference>
<evidence type="ECO:0000256" key="1">
    <source>
        <dbReference type="ARBA" id="ARBA00006209"/>
    </source>
</evidence>
<dbReference type="PANTHER" id="PTHR10048">
    <property type="entry name" value="PHOSPHATIDYLINOSITOL KINASE"/>
    <property type="match status" value="1"/>
</dbReference>
<dbReference type="PANTHER" id="PTHR10048:SF15">
    <property type="entry name" value="PHOSPHATIDYLINOSITOL 4-KINASE ALPHA"/>
    <property type="match status" value="1"/>
</dbReference>
<dbReference type="InterPro" id="IPR042236">
    <property type="entry name" value="PI3K_accessory_sf"/>
</dbReference>
<keyword evidence="5" id="KW-1185">Reference proteome</keyword>
<evidence type="ECO:0000259" key="3">
    <source>
        <dbReference type="PROSITE" id="PS51545"/>
    </source>
</evidence>
<dbReference type="GO" id="GO:0005737">
    <property type="term" value="C:cytoplasm"/>
    <property type="evidence" value="ECO:0007669"/>
    <property type="project" value="TreeGrafter"/>
</dbReference>
<dbReference type="InterPro" id="IPR015433">
    <property type="entry name" value="PI3/4_kinase"/>
</dbReference>
<proteinExistence type="inferred from homology"/>
<accession>A0A433SZ13</accession>
<dbReference type="Proteomes" id="UP000271974">
    <property type="component" value="Unassembled WGS sequence"/>
</dbReference>
<dbReference type="EC" id="2.7.1.67" evidence="2"/>
<evidence type="ECO:0000313" key="4">
    <source>
        <dbReference type="EMBL" id="RUS74517.1"/>
    </source>
</evidence>
<dbReference type="EMBL" id="RQTK01000824">
    <property type="protein sequence ID" value="RUS74517.1"/>
    <property type="molecule type" value="Genomic_DNA"/>
</dbReference>
<dbReference type="PROSITE" id="PS51545">
    <property type="entry name" value="PIK_HELICAL"/>
    <property type="match status" value="1"/>
</dbReference>
<dbReference type="GO" id="GO:0004430">
    <property type="term" value="F:1-phosphatidylinositol 4-kinase activity"/>
    <property type="evidence" value="ECO:0007669"/>
    <property type="project" value="TreeGrafter"/>
</dbReference>
<feature type="non-terminal residue" evidence="4">
    <location>
        <position position="1"/>
    </location>
</feature>
<evidence type="ECO:0000313" key="5">
    <source>
        <dbReference type="Proteomes" id="UP000271974"/>
    </source>
</evidence>
<dbReference type="STRING" id="188477.A0A433SZ13"/>
<dbReference type="InterPro" id="IPR016024">
    <property type="entry name" value="ARM-type_fold"/>
</dbReference>